<feature type="transmembrane region" description="Helical" evidence="6">
    <location>
        <begin position="457"/>
        <end position="476"/>
    </location>
</feature>
<evidence type="ECO:0000313" key="8">
    <source>
        <dbReference type="EMBL" id="QNE90014.1"/>
    </source>
</evidence>
<dbReference type="NCBIfam" id="TIGR00360">
    <property type="entry name" value="ComEC_N-term"/>
    <property type="match status" value="1"/>
</dbReference>
<sequence length="501" mass="50731">MSEARLVVPALATWALAWCARTGHPLAGMVLLVVTVLALAGLRHGGQAIVAAACGVAGLVSAAARARRAEAFADIRPPGGVTSLVVAEAPTETVTGGWFLRARAPGNPDTLGVFIRDVPEPCPPGTRLAVRLHEPAGAESASSASPMSGDVVGASGPEGLAAFAAWVSQTFSEHVAAATGPGAEGLIPAMVLGETSLQTPADKHMYVDTGLAHLSAVSGANVSTVTVTVVVICRLCGMGPRITFAAALSALAIYVFLVGLEPSVARAGVMGAVGLVAVVGSRRVPPLHALSLAIIALVLWRSELATDFAFALSVVATAGIVVLFPLLHQALGRLAAHAPTLCGTANVHIPDVIVRAAAVTIAADMATMPIVALMSGKVSLVGVVANLAVAPVVAPMTVLGLVAVVCCVVGAGLPIPLLAPAATLAANALLAVVEPLAQWIHTVATVLSSLPLASVPAHPITALLAYAWMVGILFALTPHPLTFAVRATECQTRSQSTRKWY</sequence>
<protein>
    <submittedName>
        <fullName evidence="8">ComEC/Rec2 family competence protein</fullName>
    </submittedName>
</protein>
<evidence type="ECO:0000259" key="7">
    <source>
        <dbReference type="Pfam" id="PF03772"/>
    </source>
</evidence>
<dbReference type="InterPro" id="IPR052159">
    <property type="entry name" value="Competence_DNA_uptake"/>
</dbReference>
<evidence type="ECO:0000313" key="9">
    <source>
        <dbReference type="Proteomes" id="UP000515743"/>
    </source>
</evidence>
<keyword evidence="5 6" id="KW-0472">Membrane</keyword>
<keyword evidence="2" id="KW-1003">Cell membrane</keyword>
<dbReference type="KEGG" id="cik:H0194_03040"/>
<organism evidence="8 9">
    <name type="scientific">Corynebacterium incognita</name>
    <dbReference type="NCBI Taxonomy" id="2754725"/>
    <lineage>
        <taxon>Bacteria</taxon>
        <taxon>Bacillati</taxon>
        <taxon>Actinomycetota</taxon>
        <taxon>Actinomycetes</taxon>
        <taxon>Mycobacteriales</taxon>
        <taxon>Corynebacteriaceae</taxon>
        <taxon>Corynebacterium</taxon>
    </lineage>
</organism>
<feature type="transmembrane region" description="Helical" evidence="6">
    <location>
        <begin position="242"/>
        <end position="258"/>
    </location>
</feature>
<evidence type="ECO:0000256" key="6">
    <source>
        <dbReference type="SAM" id="Phobius"/>
    </source>
</evidence>
<proteinExistence type="predicted"/>
<feature type="transmembrane region" description="Helical" evidence="6">
    <location>
        <begin position="352"/>
        <end position="375"/>
    </location>
</feature>
<dbReference type="PANTHER" id="PTHR30619">
    <property type="entry name" value="DNA INTERNALIZATION/COMPETENCE PROTEIN COMEC/REC2"/>
    <property type="match status" value="1"/>
</dbReference>
<feature type="transmembrane region" description="Helical" evidence="6">
    <location>
        <begin position="287"/>
        <end position="302"/>
    </location>
</feature>
<dbReference type="AlphaFoldDB" id="A0A7G7CQZ8"/>
<dbReference type="Pfam" id="PF03772">
    <property type="entry name" value="Competence"/>
    <property type="match status" value="1"/>
</dbReference>
<name>A0A7G7CQZ8_9CORY</name>
<dbReference type="GO" id="GO:0005886">
    <property type="term" value="C:plasma membrane"/>
    <property type="evidence" value="ECO:0007669"/>
    <property type="project" value="UniProtKB-SubCell"/>
</dbReference>
<evidence type="ECO:0000256" key="1">
    <source>
        <dbReference type="ARBA" id="ARBA00004651"/>
    </source>
</evidence>
<evidence type="ECO:0000256" key="2">
    <source>
        <dbReference type="ARBA" id="ARBA00022475"/>
    </source>
</evidence>
<keyword evidence="9" id="KW-1185">Reference proteome</keyword>
<reference evidence="8 9" key="1">
    <citation type="submission" date="2020-07" db="EMBL/GenBank/DDBJ databases">
        <title>Complete genome and description of Corynebacterium incognita strain Marseille-Q3630 sp. nov.</title>
        <authorList>
            <person name="Boxberger M."/>
        </authorList>
    </citation>
    <scope>NUCLEOTIDE SEQUENCE [LARGE SCALE GENOMIC DNA]</scope>
    <source>
        <strain evidence="8 9">Marseille-Q3630</strain>
    </source>
</reference>
<accession>A0A7G7CQZ8</accession>
<evidence type="ECO:0000256" key="5">
    <source>
        <dbReference type="ARBA" id="ARBA00023136"/>
    </source>
</evidence>
<keyword evidence="4 6" id="KW-1133">Transmembrane helix</keyword>
<gene>
    <name evidence="8" type="ORF">H0194_03040</name>
</gene>
<dbReference type="PANTHER" id="PTHR30619:SF7">
    <property type="entry name" value="BETA-LACTAMASE DOMAIN PROTEIN"/>
    <property type="match status" value="1"/>
</dbReference>
<evidence type="ECO:0000256" key="3">
    <source>
        <dbReference type="ARBA" id="ARBA00022692"/>
    </source>
</evidence>
<dbReference type="InterPro" id="IPR004477">
    <property type="entry name" value="ComEC_N"/>
</dbReference>
<dbReference type="RefSeq" id="WP_185176388.1">
    <property type="nucleotide sequence ID" value="NZ_CP059404.1"/>
</dbReference>
<comment type="subcellular location">
    <subcellularLocation>
        <location evidence="1">Cell membrane</location>
        <topology evidence="1">Multi-pass membrane protein</topology>
    </subcellularLocation>
</comment>
<feature type="transmembrane region" description="Helical" evidence="6">
    <location>
        <begin position="387"/>
        <end position="410"/>
    </location>
</feature>
<keyword evidence="3 6" id="KW-0812">Transmembrane</keyword>
<feature type="transmembrane region" description="Helical" evidence="6">
    <location>
        <begin position="417"/>
        <end position="437"/>
    </location>
</feature>
<dbReference type="EMBL" id="CP059404">
    <property type="protein sequence ID" value="QNE90014.1"/>
    <property type="molecule type" value="Genomic_DNA"/>
</dbReference>
<dbReference type="Proteomes" id="UP000515743">
    <property type="component" value="Chromosome"/>
</dbReference>
<feature type="transmembrane region" description="Helical" evidence="6">
    <location>
        <begin position="29"/>
        <end position="60"/>
    </location>
</feature>
<evidence type="ECO:0000256" key="4">
    <source>
        <dbReference type="ARBA" id="ARBA00022989"/>
    </source>
</evidence>
<feature type="transmembrane region" description="Helical" evidence="6">
    <location>
        <begin position="308"/>
        <end position="331"/>
    </location>
</feature>
<feature type="domain" description="ComEC/Rec2-related protein" evidence="7">
    <location>
        <begin position="190"/>
        <end position="475"/>
    </location>
</feature>